<evidence type="ECO:0000313" key="7">
    <source>
        <dbReference type="EMBL" id="GIQ66963.1"/>
    </source>
</evidence>
<dbReference type="InterPro" id="IPR051464">
    <property type="entry name" value="Peptidase_M42_aminopept"/>
</dbReference>
<evidence type="ECO:0000256" key="1">
    <source>
        <dbReference type="ARBA" id="ARBA00006272"/>
    </source>
</evidence>
<dbReference type="Pfam" id="PF05343">
    <property type="entry name" value="Peptidase_M42"/>
    <property type="match status" value="1"/>
</dbReference>
<keyword evidence="5" id="KW-0378">Hydrolase</keyword>
<dbReference type="RefSeq" id="WP_213531630.1">
    <property type="nucleotide sequence ID" value="NZ_BOVJ01000232.1"/>
</dbReference>
<keyword evidence="8" id="KW-1185">Reference proteome</keyword>
<keyword evidence="4" id="KW-0479">Metal-binding</keyword>
<evidence type="ECO:0000256" key="4">
    <source>
        <dbReference type="ARBA" id="ARBA00022723"/>
    </source>
</evidence>
<evidence type="ECO:0000256" key="5">
    <source>
        <dbReference type="ARBA" id="ARBA00022801"/>
    </source>
</evidence>
<dbReference type="SUPFAM" id="SSF53187">
    <property type="entry name" value="Zn-dependent exopeptidases"/>
    <property type="match status" value="1"/>
</dbReference>
<comment type="caution">
    <text evidence="7">The sequence shown here is derived from an EMBL/GenBank/DDBJ whole genome shotgun (WGS) entry which is preliminary data.</text>
</comment>
<reference evidence="7 8" key="1">
    <citation type="submission" date="2021-04" db="EMBL/GenBank/DDBJ databases">
        <title>Draft genome sequence of Paenibacillus cisolokensis, LC2-13A.</title>
        <authorList>
            <person name="Uke A."/>
            <person name="Chhe C."/>
            <person name="Baramee S."/>
            <person name="Kosugi A."/>
        </authorList>
    </citation>
    <scope>NUCLEOTIDE SEQUENCE [LARGE SCALE GENOMIC DNA]</scope>
    <source>
        <strain evidence="7 8">LC2-13A</strain>
    </source>
</reference>
<evidence type="ECO:0000256" key="2">
    <source>
        <dbReference type="ARBA" id="ARBA00022438"/>
    </source>
</evidence>
<evidence type="ECO:0000256" key="6">
    <source>
        <dbReference type="PIRNR" id="PIRNR001123"/>
    </source>
</evidence>
<dbReference type="Proteomes" id="UP000680304">
    <property type="component" value="Unassembled WGS sequence"/>
</dbReference>
<evidence type="ECO:0000313" key="8">
    <source>
        <dbReference type="Proteomes" id="UP000680304"/>
    </source>
</evidence>
<gene>
    <name evidence="7" type="ORF">PACILC2_55310</name>
</gene>
<protein>
    <submittedName>
        <fullName evidence="7">Peptidase M28</fullName>
    </submittedName>
</protein>
<dbReference type="PANTHER" id="PTHR32481">
    <property type="entry name" value="AMINOPEPTIDASE"/>
    <property type="match status" value="1"/>
</dbReference>
<keyword evidence="3" id="KW-0645">Protease</keyword>
<dbReference type="PANTHER" id="PTHR32481:SF0">
    <property type="entry name" value="AMINOPEPTIDASE YPDE-RELATED"/>
    <property type="match status" value="1"/>
</dbReference>
<dbReference type="Gene3D" id="2.40.30.40">
    <property type="entry name" value="Peptidase M42, domain 2"/>
    <property type="match status" value="1"/>
</dbReference>
<dbReference type="SUPFAM" id="SSF101821">
    <property type="entry name" value="Aminopeptidase/glucanase lid domain"/>
    <property type="match status" value="1"/>
</dbReference>
<dbReference type="InterPro" id="IPR008007">
    <property type="entry name" value="Peptidase_M42"/>
</dbReference>
<dbReference type="PIRSF" id="PIRSF001123">
    <property type="entry name" value="PepA_GA"/>
    <property type="match status" value="1"/>
</dbReference>
<comment type="similarity">
    <text evidence="1 6">Belongs to the peptidase M42 family.</text>
</comment>
<sequence length="357" mass="38806">MDQTTLEMFRTLTELPGAPGFEDEVRRYMRSQIGAYTNEIVTDRLGGLFGVLRGNESGPRVMVNGHMDEVGFMVTAILDNGMLRFQPLGGWWSQVMLAQRVEVIARSGPIPGVIGSTPRHLLDETQRSKPVDIGAMYIDIGADSRDHALEMGIRPGLPVVPVCPFTPLAGGKKILAKAWDNRFGVGLAIELLRELKDEKLPNVLYAGATVQEEVGLRGAQTAAELIRPDICYTLDAGPANDTGGDRHAFGRLGEGAVIRVLDSSIVPNRALMEFILDTAETERIPYQFFVSPGATDAGKVHLHGIGVPTAALGICARYIHTSASMIHTDDYDAAKELLVKLVRRTDRSLLDTITAFA</sequence>
<accession>A0ABQ4NG44</accession>
<dbReference type="EMBL" id="BOVJ01000232">
    <property type="protein sequence ID" value="GIQ66963.1"/>
    <property type="molecule type" value="Genomic_DNA"/>
</dbReference>
<organism evidence="7 8">
    <name type="scientific">Paenibacillus cisolokensis</name>
    <dbReference type="NCBI Taxonomy" id="1658519"/>
    <lineage>
        <taxon>Bacteria</taxon>
        <taxon>Bacillati</taxon>
        <taxon>Bacillota</taxon>
        <taxon>Bacilli</taxon>
        <taxon>Bacillales</taxon>
        <taxon>Paenibacillaceae</taxon>
        <taxon>Paenibacillus</taxon>
    </lineage>
</organism>
<dbReference type="Gene3D" id="3.40.630.10">
    <property type="entry name" value="Zn peptidases"/>
    <property type="match status" value="1"/>
</dbReference>
<dbReference type="CDD" id="cd05656">
    <property type="entry name" value="M42_Frv"/>
    <property type="match status" value="1"/>
</dbReference>
<dbReference type="InterPro" id="IPR023367">
    <property type="entry name" value="Peptidase_M42_dom2"/>
</dbReference>
<keyword evidence="2" id="KW-0031">Aminopeptidase</keyword>
<proteinExistence type="inferred from homology"/>
<evidence type="ECO:0000256" key="3">
    <source>
        <dbReference type="ARBA" id="ARBA00022670"/>
    </source>
</evidence>
<name>A0ABQ4NG44_9BACL</name>